<accession>A0A9Q3CKL5</accession>
<evidence type="ECO:0000256" key="1">
    <source>
        <dbReference type="SAM" id="SignalP"/>
    </source>
</evidence>
<evidence type="ECO:0000313" key="2">
    <source>
        <dbReference type="EMBL" id="MBW0484326.1"/>
    </source>
</evidence>
<name>A0A9Q3CKL5_9BASI</name>
<keyword evidence="3" id="KW-1185">Reference proteome</keyword>
<keyword evidence="1" id="KW-0732">Signal</keyword>
<feature type="signal peptide" evidence="1">
    <location>
        <begin position="1"/>
        <end position="27"/>
    </location>
</feature>
<protein>
    <submittedName>
        <fullName evidence="2">Uncharacterized protein</fullName>
    </submittedName>
</protein>
<evidence type="ECO:0000313" key="3">
    <source>
        <dbReference type="Proteomes" id="UP000765509"/>
    </source>
</evidence>
<dbReference type="AlphaFoldDB" id="A0A9Q3CKL5"/>
<dbReference type="EMBL" id="AVOT02007632">
    <property type="protein sequence ID" value="MBW0484326.1"/>
    <property type="molecule type" value="Genomic_DNA"/>
</dbReference>
<reference evidence="2" key="1">
    <citation type="submission" date="2021-03" db="EMBL/GenBank/DDBJ databases">
        <title>Draft genome sequence of rust myrtle Austropuccinia psidii MF-1, a brazilian biotype.</title>
        <authorList>
            <person name="Quecine M.C."/>
            <person name="Pachon D.M.R."/>
            <person name="Bonatelli M.L."/>
            <person name="Correr F.H."/>
            <person name="Franceschini L.M."/>
            <person name="Leite T.F."/>
            <person name="Margarido G.R.A."/>
            <person name="Almeida C.A."/>
            <person name="Ferrarezi J.A."/>
            <person name="Labate C.A."/>
        </authorList>
    </citation>
    <scope>NUCLEOTIDE SEQUENCE</scope>
    <source>
        <strain evidence="2">MF-1</strain>
    </source>
</reference>
<organism evidence="2 3">
    <name type="scientific">Austropuccinia psidii MF-1</name>
    <dbReference type="NCBI Taxonomy" id="1389203"/>
    <lineage>
        <taxon>Eukaryota</taxon>
        <taxon>Fungi</taxon>
        <taxon>Dikarya</taxon>
        <taxon>Basidiomycota</taxon>
        <taxon>Pucciniomycotina</taxon>
        <taxon>Pucciniomycetes</taxon>
        <taxon>Pucciniales</taxon>
        <taxon>Sphaerophragmiaceae</taxon>
        <taxon>Austropuccinia</taxon>
    </lineage>
</organism>
<gene>
    <name evidence="2" type="ORF">O181_024041</name>
</gene>
<feature type="chain" id="PRO_5040426081" evidence="1">
    <location>
        <begin position="28"/>
        <end position="199"/>
    </location>
</feature>
<proteinExistence type="predicted"/>
<comment type="caution">
    <text evidence="2">The sequence shown here is derived from an EMBL/GenBank/DDBJ whole genome shotgun (WGS) entry which is preliminary data.</text>
</comment>
<sequence>MISTKLLLRGLITVLISILALTSHSLARNVVIWRGRGSGGNLPKPFTTQAICETSFASYADGNSECECQDNKYICLTSSCRINNEGTFPSFSSIHIEKQTIAGIHQTITIDIPSSRLPGFGSITLGKLVRWQRLRPASPSFLITDLFCVQPLSTIKSLLLLILLSQLGFIAPPIQVLDHCAVHVTPSDCYLYQHRNPPR</sequence>
<dbReference type="Proteomes" id="UP000765509">
    <property type="component" value="Unassembled WGS sequence"/>
</dbReference>